<feature type="compositionally biased region" description="Polar residues" evidence="1">
    <location>
        <begin position="86"/>
        <end position="95"/>
    </location>
</feature>
<dbReference type="Proteomes" id="UP001345013">
    <property type="component" value="Unassembled WGS sequence"/>
</dbReference>
<proteinExistence type="predicted"/>
<comment type="caution">
    <text evidence="2">The sequence shown here is derived from an EMBL/GenBank/DDBJ whole genome shotgun (WGS) entry which is preliminary data.</text>
</comment>
<sequence length="299" mass="33145">MRLAQSRFVKVMVPDPPSKYDSDVRFSLFWLIERQQAPTQEHQGPSQDVENNIKPNVSNQVSLEIRLGPDTGINNRSSVGDAENPLFSSPAQSGPSPDEAHDTPITSPVSSDGGTEKKESYMSSVQGVVPSEAPDDSVIRQPFTGEGKKVYSTNHKLSNLVNNLVVKVKDYDAVSSLEDGTKFMCCISDISQEGEHIEGTKQIGVTRQADCVIVAMDRKCPLFRGPRIPDTYIAFNVLSTGEWQPFECRAGLDVLESIEPQDMYYVEELLREELLVKINSRNKLKVSDYLAGDVVVDMM</sequence>
<protein>
    <submittedName>
        <fullName evidence="2">Uncharacterized protein</fullName>
    </submittedName>
</protein>
<feature type="compositionally biased region" description="Polar residues" evidence="1">
    <location>
        <begin position="104"/>
        <end position="113"/>
    </location>
</feature>
<dbReference type="EMBL" id="JAVRRG010000001">
    <property type="protein sequence ID" value="KAK5102472.1"/>
    <property type="molecule type" value="Genomic_DNA"/>
</dbReference>
<evidence type="ECO:0000313" key="2">
    <source>
        <dbReference type="EMBL" id="KAK5102472.1"/>
    </source>
</evidence>
<keyword evidence="3" id="KW-1185">Reference proteome</keyword>
<evidence type="ECO:0000313" key="3">
    <source>
        <dbReference type="Proteomes" id="UP001345013"/>
    </source>
</evidence>
<evidence type="ECO:0000256" key="1">
    <source>
        <dbReference type="SAM" id="MobiDB-lite"/>
    </source>
</evidence>
<name>A0ABR0KPK7_9EURO</name>
<organism evidence="2 3">
    <name type="scientific">Lithohypha guttulata</name>
    <dbReference type="NCBI Taxonomy" id="1690604"/>
    <lineage>
        <taxon>Eukaryota</taxon>
        <taxon>Fungi</taxon>
        <taxon>Dikarya</taxon>
        <taxon>Ascomycota</taxon>
        <taxon>Pezizomycotina</taxon>
        <taxon>Eurotiomycetes</taxon>
        <taxon>Chaetothyriomycetidae</taxon>
        <taxon>Chaetothyriales</taxon>
        <taxon>Trichomeriaceae</taxon>
        <taxon>Lithohypha</taxon>
    </lineage>
</organism>
<gene>
    <name evidence="2" type="ORF">LTR24_000031</name>
</gene>
<reference evidence="2 3" key="1">
    <citation type="submission" date="2023-08" db="EMBL/GenBank/DDBJ databases">
        <title>Black Yeasts Isolated from many extreme environments.</title>
        <authorList>
            <person name="Coleine C."/>
            <person name="Stajich J.E."/>
            <person name="Selbmann L."/>
        </authorList>
    </citation>
    <scope>NUCLEOTIDE SEQUENCE [LARGE SCALE GENOMIC DNA]</scope>
    <source>
        <strain evidence="2 3">CCFEE 5885</strain>
    </source>
</reference>
<feature type="region of interest" description="Disordered" evidence="1">
    <location>
        <begin position="68"/>
        <end position="141"/>
    </location>
</feature>
<accession>A0ABR0KPK7</accession>